<name>A0AA38UA00_9ASTR</name>
<dbReference type="Gene3D" id="3.30.40.10">
    <property type="entry name" value="Zinc/RING finger domain, C3HC4 (zinc finger)"/>
    <property type="match status" value="1"/>
</dbReference>
<dbReference type="SMART" id="SM00184">
    <property type="entry name" value="RING"/>
    <property type="match status" value="1"/>
</dbReference>
<evidence type="ECO:0000313" key="11">
    <source>
        <dbReference type="Proteomes" id="UP001172457"/>
    </source>
</evidence>
<dbReference type="EMBL" id="JARYMX010000001">
    <property type="protein sequence ID" value="KAJ9565478.1"/>
    <property type="molecule type" value="Genomic_DNA"/>
</dbReference>
<evidence type="ECO:0000256" key="6">
    <source>
        <dbReference type="ARBA" id="ARBA00022786"/>
    </source>
</evidence>
<keyword evidence="4" id="KW-0479">Metal-binding</keyword>
<dbReference type="InterPro" id="IPR013083">
    <property type="entry name" value="Znf_RING/FYVE/PHD"/>
</dbReference>
<dbReference type="Proteomes" id="UP001172457">
    <property type="component" value="Chromosome 1"/>
</dbReference>
<evidence type="ECO:0000256" key="8">
    <source>
        <dbReference type="PROSITE-ProRule" id="PRU00175"/>
    </source>
</evidence>
<dbReference type="Pfam" id="PF13639">
    <property type="entry name" value="zf-RING_2"/>
    <property type="match status" value="1"/>
</dbReference>
<keyword evidence="5 8" id="KW-0863">Zinc-finger</keyword>
<evidence type="ECO:0000256" key="7">
    <source>
        <dbReference type="ARBA" id="ARBA00022833"/>
    </source>
</evidence>
<keyword evidence="6" id="KW-0833">Ubl conjugation pathway</keyword>
<evidence type="ECO:0000256" key="3">
    <source>
        <dbReference type="ARBA" id="ARBA00022679"/>
    </source>
</evidence>
<dbReference type="InterPro" id="IPR001841">
    <property type="entry name" value="Znf_RING"/>
</dbReference>
<evidence type="ECO:0000313" key="10">
    <source>
        <dbReference type="EMBL" id="KAJ9565478.1"/>
    </source>
</evidence>
<dbReference type="AlphaFoldDB" id="A0AA38UA00"/>
<dbReference type="InterPro" id="IPR045191">
    <property type="entry name" value="MBR1/2-like"/>
</dbReference>
<dbReference type="PROSITE" id="PS50089">
    <property type="entry name" value="ZF_RING_2"/>
    <property type="match status" value="1"/>
</dbReference>
<comment type="caution">
    <text evidence="10">The sequence shown here is derived from an EMBL/GenBank/DDBJ whole genome shotgun (WGS) entry which is preliminary data.</text>
</comment>
<dbReference type="EC" id="2.3.2.27" evidence="2"/>
<dbReference type="CDD" id="cd16454">
    <property type="entry name" value="RING-H2_PA-TM-RING"/>
    <property type="match status" value="1"/>
</dbReference>
<dbReference type="PANTHER" id="PTHR22937:SF222">
    <property type="entry name" value="RING-TYPE E3 UBIQUITIN TRANSFERASE"/>
    <property type="match status" value="1"/>
</dbReference>
<evidence type="ECO:0000256" key="4">
    <source>
        <dbReference type="ARBA" id="ARBA00022723"/>
    </source>
</evidence>
<evidence type="ECO:0000256" key="5">
    <source>
        <dbReference type="ARBA" id="ARBA00022771"/>
    </source>
</evidence>
<dbReference type="GO" id="GO:0061630">
    <property type="term" value="F:ubiquitin protein ligase activity"/>
    <property type="evidence" value="ECO:0007669"/>
    <property type="project" value="UniProtKB-EC"/>
</dbReference>
<dbReference type="GO" id="GO:0005634">
    <property type="term" value="C:nucleus"/>
    <property type="evidence" value="ECO:0007669"/>
    <property type="project" value="TreeGrafter"/>
</dbReference>
<dbReference type="PANTHER" id="PTHR22937">
    <property type="entry name" value="E3 UBIQUITIN-PROTEIN LIGASE RNF165"/>
    <property type="match status" value="1"/>
</dbReference>
<evidence type="ECO:0000256" key="1">
    <source>
        <dbReference type="ARBA" id="ARBA00000900"/>
    </source>
</evidence>
<reference evidence="10" key="1">
    <citation type="submission" date="2023-03" db="EMBL/GenBank/DDBJ databases">
        <title>Chromosome-scale reference genome and RAD-based genetic map of yellow starthistle (Centaurea solstitialis) reveal putative structural variation and QTLs associated with invader traits.</title>
        <authorList>
            <person name="Reatini B."/>
            <person name="Cang F.A."/>
            <person name="Jiang Q."/>
            <person name="Mckibben M.T.W."/>
            <person name="Barker M.S."/>
            <person name="Rieseberg L.H."/>
            <person name="Dlugosch K.M."/>
        </authorList>
    </citation>
    <scope>NUCLEOTIDE SEQUENCE</scope>
    <source>
        <strain evidence="10">CAN-66</strain>
        <tissue evidence="10">Leaf</tissue>
    </source>
</reference>
<accession>A0AA38UA00</accession>
<feature type="domain" description="RING-type" evidence="9">
    <location>
        <begin position="159"/>
        <end position="200"/>
    </location>
</feature>
<dbReference type="SUPFAM" id="SSF57850">
    <property type="entry name" value="RING/U-box"/>
    <property type="match status" value="1"/>
</dbReference>
<evidence type="ECO:0000259" key="9">
    <source>
        <dbReference type="PROSITE" id="PS50089"/>
    </source>
</evidence>
<gene>
    <name evidence="10" type="ORF">OSB04_001444</name>
</gene>
<dbReference type="GO" id="GO:0008270">
    <property type="term" value="F:zinc ion binding"/>
    <property type="evidence" value="ECO:0007669"/>
    <property type="project" value="UniProtKB-KW"/>
</dbReference>
<organism evidence="10 11">
    <name type="scientific">Centaurea solstitialis</name>
    <name type="common">yellow star-thistle</name>
    <dbReference type="NCBI Taxonomy" id="347529"/>
    <lineage>
        <taxon>Eukaryota</taxon>
        <taxon>Viridiplantae</taxon>
        <taxon>Streptophyta</taxon>
        <taxon>Embryophyta</taxon>
        <taxon>Tracheophyta</taxon>
        <taxon>Spermatophyta</taxon>
        <taxon>Magnoliopsida</taxon>
        <taxon>eudicotyledons</taxon>
        <taxon>Gunneridae</taxon>
        <taxon>Pentapetalae</taxon>
        <taxon>asterids</taxon>
        <taxon>campanulids</taxon>
        <taxon>Asterales</taxon>
        <taxon>Asteraceae</taxon>
        <taxon>Carduoideae</taxon>
        <taxon>Cardueae</taxon>
        <taxon>Centaureinae</taxon>
        <taxon>Centaurea</taxon>
    </lineage>
</organism>
<protein>
    <recommendedName>
        <fullName evidence="2">RING-type E3 ubiquitin transferase</fullName>
        <ecNumber evidence="2">2.3.2.27</ecNumber>
    </recommendedName>
</protein>
<sequence>MDIDLYPLHIPSTPISFYGCACGRRIRVYYVSPVVAGGQYNLHPETITESLRFYRALPYPYTWYVRGEEAAVVNILDLQAFEETHRHQPPYHHYRPPPQEESINDVAVLQDLNMDRIMNESFQQASDHVARSGLTKKQIYKNLRVKTYRREGGEESEICVVCQVEFGKNEKIGVLQCKHCFHPKCIMEWLLRKNVCPLCKIQGLNV</sequence>
<evidence type="ECO:0000256" key="2">
    <source>
        <dbReference type="ARBA" id="ARBA00012483"/>
    </source>
</evidence>
<proteinExistence type="predicted"/>
<comment type="catalytic activity">
    <reaction evidence="1">
        <text>S-ubiquitinyl-[E2 ubiquitin-conjugating enzyme]-L-cysteine + [acceptor protein]-L-lysine = [E2 ubiquitin-conjugating enzyme]-L-cysteine + N(6)-ubiquitinyl-[acceptor protein]-L-lysine.</text>
        <dbReference type="EC" id="2.3.2.27"/>
    </reaction>
</comment>
<keyword evidence="7" id="KW-0862">Zinc</keyword>
<keyword evidence="3" id="KW-0808">Transferase</keyword>
<keyword evidence="11" id="KW-1185">Reference proteome</keyword>